<dbReference type="RefSeq" id="WP_018566154.1">
    <property type="nucleotide sequence ID" value="NZ_JBHSDP010000031.1"/>
</dbReference>
<evidence type="ECO:0000313" key="2">
    <source>
        <dbReference type="Proteomes" id="UP001595824"/>
    </source>
</evidence>
<evidence type="ECO:0000313" key="1">
    <source>
        <dbReference type="EMBL" id="MFC4333545.1"/>
    </source>
</evidence>
<organism evidence="1 2">
    <name type="scientific">Streptomyces andamanensis</name>
    <dbReference type="NCBI Taxonomy" id="1565035"/>
    <lineage>
        <taxon>Bacteria</taxon>
        <taxon>Bacillati</taxon>
        <taxon>Actinomycetota</taxon>
        <taxon>Actinomycetes</taxon>
        <taxon>Kitasatosporales</taxon>
        <taxon>Streptomycetaceae</taxon>
        <taxon>Streptomyces</taxon>
    </lineage>
</organism>
<reference evidence="2" key="1">
    <citation type="journal article" date="2019" name="Int. J. Syst. Evol. Microbiol.">
        <title>The Global Catalogue of Microorganisms (GCM) 10K type strain sequencing project: providing services to taxonomists for standard genome sequencing and annotation.</title>
        <authorList>
            <consortium name="The Broad Institute Genomics Platform"/>
            <consortium name="The Broad Institute Genome Sequencing Center for Infectious Disease"/>
            <person name="Wu L."/>
            <person name="Ma J."/>
        </authorList>
    </citation>
    <scope>NUCLEOTIDE SEQUENCE [LARGE SCALE GENOMIC DNA]</scope>
    <source>
        <strain evidence="2">PCU 347</strain>
    </source>
</reference>
<dbReference type="Proteomes" id="UP001595824">
    <property type="component" value="Unassembled WGS sequence"/>
</dbReference>
<name>A0ABV8TSP7_9ACTN</name>
<sequence length="191" mass="20827">MVWQTEEFEASHEGYVGAVLADGSEPKPVIIDIGSGTNMYQTSEWWAYSGKWGRPRAAAYRAACSCDWRGPDHPVDWDDLGDGGLEDLDVGAAHDDWSAHIDAVDRRAVPVPEEIAETLVRLEARLSRLVDQAPVAALRAVRQLEQLTRDIGHEAAYAAEADELSAETVGQGLGISAGAARSRLTGYRLRR</sequence>
<protein>
    <recommendedName>
        <fullName evidence="3">Sigma-70 family RNA polymerase sigma factor</fullName>
    </recommendedName>
</protein>
<dbReference type="EMBL" id="JBHSDP010000031">
    <property type="protein sequence ID" value="MFC4333545.1"/>
    <property type="molecule type" value="Genomic_DNA"/>
</dbReference>
<accession>A0ABV8TSP7</accession>
<comment type="caution">
    <text evidence="1">The sequence shown here is derived from an EMBL/GenBank/DDBJ whole genome shotgun (WGS) entry which is preliminary data.</text>
</comment>
<proteinExistence type="predicted"/>
<gene>
    <name evidence="1" type="ORF">ACFPC0_38430</name>
</gene>
<keyword evidence="2" id="KW-1185">Reference proteome</keyword>
<evidence type="ECO:0008006" key="3">
    <source>
        <dbReference type="Google" id="ProtNLM"/>
    </source>
</evidence>